<dbReference type="eggNOG" id="KOG1745">
    <property type="taxonomic scope" value="Eukaryota"/>
</dbReference>
<gene>
    <name evidence="3" type="ordered locus">MTR_5g024550</name>
</gene>
<dbReference type="Proteomes" id="UP000002051">
    <property type="component" value="Chromosome 5"/>
</dbReference>
<dbReference type="GO" id="GO:0046982">
    <property type="term" value="F:protein heterodimerization activity"/>
    <property type="evidence" value="ECO:0007669"/>
    <property type="project" value="InterPro"/>
</dbReference>
<dbReference type="AlphaFoldDB" id="G7K1B3"/>
<dbReference type="STRING" id="3880.G7K1B3"/>
<dbReference type="GO" id="GO:0003677">
    <property type="term" value="F:DNA binding"/>
    <property type="evidence" value="ECO:0007669"/>
    <property type="project" value="InterPro"/>
</dbReference>
<dbReference type="Gene3D" id="1.10.20.10">
    <property type="entry name" value="Histone, subunit A"/>
    <property type="match status" value="2"/>
</dbReference>
<evidence type="ECO:0000313" key="5">
    <source>
        <dbReference type="Proteomes" id="UP000002051"/>
    </source>
</evidence>
<organism evidence="3 5">
    <name type="scientific">Medicago truncatula</name>
    <name type="common">Barrel medic</name>
    <name type="synonym">Medicago tribuloides</name>
    <dbReference type="NCBI Taxonomy" id="3880"/>
    <lineage>
        <taxon>Eukaryota</taxon>
        <taxon>Viridiplantae</taxon>
        <taxon>Streptophyta</taxon>
        <taxon>Embryophyta</taxon>
        <taxon>Tracheophyta</taxon>
        <taxon>Spermatophyta</taxon>
        <taxon>Magnoliopsida</taxon>
        <taxon>eudicotyledons</taxon>
        <taxon>Gunneridae</taxon>
        <taxon>Pentapetalae</taxon>
        <taxon>rosids</taxon>
        <taxon>fabids</taxon>
        <taxon>Fabales</taxon>
        <taxon>Fabaceae</taxon>
        <taxon>Papilionoideae</taxon>
        <taxon>50 kb inversion clade</taxon>
        <taxon>NPAAA clade</taxon>
        <taxon>Hologalegina</taxon>
        <taxon>IRL clade</taxon>
        <taxon>Trifolieae</taxon>
        <taxon>Medicago</taxon>
    </lineage>
</organism>
<reference evidence="4" key="3">
    <citation type="submission" date="2015-04" db="UniProtKB">
        <authorList>
            <consortium name="EnsemblPlants"/>
        </authorList>
    </citation>
    <scope>IDENTIFICATION</scope>
    <source>
        <strain evidence="4">cv. Jemalong A17</strain>
    </source>
</reference>
<proteinExistence type="inferred from homology"/>
<dbReference type="EMBL" id="CM001221">
    <property type="protein sequence ID" value="AES95352.1"/>
    <property type="molecule type" value="Genomic_DNA"/>
</dbReference>
<dbReference type="GO" id="GO:0030527">
    <property type="term" value="F:structural constituent of chromatin"/>
    <property type="evidence" value="ECO:0007669"/>
    <property type="project" value="InterPro"/>
</dbReference>
<comment type="similarity">
    <text evidence="1">Belongs to the histone H3 family.</text>
</comment>
<evidence type="ECO:0000256" key="1">
    <source>
        <dbReference type="ARBA" id="ARBA00010343"/>
    </source>
</evidence>
<dbReference type="OMA" id="ITITFCE"/>
<dbReference type="PaxDb" id="3880-AES95352"/>
<name>G7K1B3_MEDTR</name>
<evidence type="ECO:0000313" key="3">
    <source>
        <dbReference type="EMBL" id="AES95352.1"/>
    </source>
</evidence>
<dbReference type="PANTHER" id="PTHR11426">
    <property type="entry name" value="HISTONE H3"/>
    <property type="match status" value="1"/>
</dbReference>
<dbReference type="InterPro" id="IPR000164">
    <property type="entry name" value="Histone_H3/CENP-A"/>
</dbReference>
<accession>G7K1B3</accession>
<sequence>MMGCKIAKKKKKRGSLATGAVKKPHCFCHGTVALREIRKYQKNINLCAIHAKRVTIMPKDINPVAYI</sequence>
<evidence type="ECO:0000313" key="4">
    <source>
        <dbReference type="EnsemblPlants" id="AES95352"/>
    </source>
</evidence>
<dbReference type="HOGENOM" id="CLU_2816275_0_0_1"/>
<dbReference type="InterPro" id="IPR009072">
    <property type="entry name" value="Histone-fold"/>
</dbReference>
<dbReference type="EnsemblPlants" id="AES95352">
    <property type="protein sequence ID" value="AES95352"/>
    <property type="gene ID" value="MTR_5g024550"/>
</dbReference>
<dbReference type="SUPFAM" id="SSF47113">
    <property type="entry name" value="Histone-fold"/>
    <property type="match status" value="1"/>
</dbReference>
<keyword evidence="5" id="KW-1185">Reference proteome</keyword>
<reference evidence="3 5" key="2">
    <citation type="journal article" date="2014" name="BMC Genomics">
        <title>An improved genome release (version Mt4.0) for the model legume Medicago truncatula.</title>
        <authorList>
            <person name="Tang H."/>
            <person name="Krishnakumar V."/>
            <person name="Bidwell S."/>
            <person name="Rosen B."/>
            <person name="Chan A."/>
            <person name="Zhou S."/>
            <person name="Gentzbittel L."/>
            <person name="Childs K.L."/>
            <person name="Yandell M."/>
            <person name="Gundlach H."/>
            <person name="Mayer K.F."/>
            <person name="Schwartz D.C."/>
            <person name="Town C.D."/>
        </authorList>
    </citation>
    <scope>GENOME REANNOTATION</scope>
    <source>
        <strain evidence="4 5">cv. Jemalong A17</strain>
    </source>
</reference>
<protein>
    <submittedName>
        <fullName evidence="3">Core histone H2A/H2B/H3/H4</fullName>
    </submittedName>
</protein>
<reference evidence="3 5" key="1">
    <citation type="journal article" date="2011" name="Nature">
        <title>The Medicago genome provides insight into the evolution of rhizobial symbioses.</title>
        <authorList>
            <person name="Young N.D."/>
            <person name="Debelle F."/>
            <person name="Oldroyd G.E."/>
            <person name="Geurts R."/>
            <person name="Cannon S.B."/>
            <person name="Udvardi M.K."/>
            <person name="Benedito V.A."/>
            <person name="Mayer K.F."/>
            <person name="Gouzy J."/>
            <person name="Schoof H."/>
            <person name="Van de Peer Y."/>
            <person name="Proost S."/>
            <person name="Cook D.R."/>
            <person name="Meyers B.C."/>
            <person name="Spannagl M."/>
            <person name="Cheung F."/>
            <person name="De Mita S."/>
            <person name="Krishnakumar V."/>
            <person name="Gundlach H."/>
            <person name="Zhou S."/>
            <person name="Mudge J."/>
            <person name="Bharti A.K."/>
            <person name="Murray J.D."/>
            <person name="Naoumkina M.A."/>
            <person name="Rosen B."/>
            <person name="Silverstein K.A."/>
            <person name="Tang H."/>
            <person name="Rombauts S."/>
            <person name="Zhao P.X."/>
            <person name="Zhou P."/>
            <person name="Barbe V."/>
            <person name="Bardou P."/>
            <person name="Bechner M."/>
            <person name="Bellec A."/>
            <person name="Berger A."/>
            <person name="Berges H."/>
            <person name="Bidwell S."/>
            <person name="Bisseling T."/>
            <person name="Choisne N."/>
            <person name="Couloux A."/>
            <person name="Denny R."/>
            <person name="Deshpande S."/>
            <person name="Dai X."/>
            <person name="Doyle J.J."/>
            <person name="Dudez A.M."/>
            <person name="Farmer A.D."/>
            <person name="Fouteau S."/>
            <person name="Franken C."/>
            <person name="Gibelin C."/>
            <person name="Gish J."/>
            <person name="Goldstein S."/>
            <person name="Gonzalez A.J."/>
            <person name="Green P.J."/>
            <person name="Hallab A."/>
            <person name="Hartog M."/>
            <person name="Hua A."/>
            <person name="Humphray S.J."/>
            <person name="Jeong D.H."/>
            <person name="Jing Y."/>
            <person name="Jocker A."/>
            <person name="Kenton S.M."/>
            <person name="Kim D.J."/>
            <person name="Klee K."/>
            <person name="Lai H."/>
            <person name="Lang C."/>
            <person name="Lin S."/>
            <person name="Macmil S.L."/>
            <person name="Magdelenat G."/>
            <person name="Matthews L."/>
            <person name="McCorrison J."/>
            <person name="Monaghan E.L."/>
            <person name="Mun J.H."/>
            <person name="Najar F.Z."/>
            <person name="Nicholson C."/>
            <person name="Noirot C."/>
            <person name="O'Bleness M."/>
            <person name="Paule C.R."/>
            <person name="Poulain J."/>
            <person name="Prion F."/>
            <person name="Qin B."/>
            <person name="Qu C."/>
            <person name="Retzel E.F."/>
            <person name="Riddle C."/>
            <person name="Sallet E."/>
            <person name="Samain S."/>
            <person name="Samson N."/>
            <person name="Sanders I."/>
            <person name="Saurat O."/>
            <person name="Scarpelli C."/>
            <person name="Schiex T."/>
            <person name="Segurens B."/>
            <person name="Severin A.J."/>
            <person name="Sherrier D.J."/>
            <person name="Shi R."/>
            <person name="Sims S."/>
            <person name="Singer S.R."/>
            <person name="Sinharoy S."/>
            <person name="Sterck L."/>
            <person name="Viollet A."/>
            <person name="Wang B.B."/>
            <person name="Wang K."/>
            <person name="Wang M."/>
            <person name="Wang X."/>
            <person name="Warfsmann J."/>
            <person name="Weissenbach J."/>
            <person name="White D.D."/>
            <person name="White J.D."/>
            <person name="Wiley G.B."/>
            <person name="Wincker P."/>
            <person name="Xing Y."/>
            <person name="Yang L."/>
            <person name="Yao Z."/>
            <person name="Ying F."/>
            <person name="Zhai J."/>
            <person name="Zhou L."/>
            <person name="Zuber A."/>
            <person name="Denarie J."/>
            <person name="Dixon R.A."/>
            <person name="May G.D."/>
            <person name="Schwartz D.C."/>
            <person name="Rogers J."/>
            <person name="Quetier F."/>
            <person name="Town C.D."/>
            <person name="Roe B.A."/>
        </authorList>
    </citation>
    <scope>NUCLEOTIDE SEQUENCE [LARGE SCALE GENOMIC DNA]</scope>
    <source>
        <strain evidence="3">A17</strain>
        <strain evidence="4 5">cv. Jemalong A17</strain>
    </source>
</reference>
<dbReference type="GO" id="GO:0000786">
    <property type="term" value="C:nucleosome"/>
    <property type="evidence" value="ECO:0007669"/>
    <property type="project" value="InterPro"/>
</dbReference>
<evidence type="ECO:0000256" key="2">
    <source>
        <dbReference type="ARBA" id="ARBA00022990"/>
    </source>
</evidence>
<keyword evidence="2" id="KW-0007">Acetylation</keyword>